<evidence type="ECO:0000313" key="1">
    <source>
        <dbReference type="EMBL" id="KAE9039841.1"/>
    </source>
</evidence>
<reference evidence="1 2" key="1">
    <citation type="submission" date="2018-09" db="EMBL/GenBank/DDBJ databases">
        <title>Genomic investigation of the strawberry pathogen Phytophthora fragariae indicates pathogenicity is determined by transcriptional variation in three key races.</title>
        <authorList>
            <person name="Adams T.M."/>
            <person name="Armitage A.D."/>
            <person name="Sobczyk M.K."/>
            <person name="Bates H.J."/>
            <person name="Dunwell J.M."/>
            <person name="Nellist C.F."/>
            <person name="Harrison R.J."/>
        </authorList>
    </citation>
    <scope>NUCLEOTIDE SEQUENCE [LARGE SCALE GENOMIC DNA]</scope>
    <source>
        <strain evidence="1 2">SCRP324</strain>
    </source>
</reference>
<dbReference type="AlphaFoldDB" id="A0A6A3NHL0"/>
<sequence length="66" mass="7310">MGTPDQFLGMRVERPIPSTVLLSRASYVDGVLHRFAMDGARPVKTPMVPGTRLDLIDERSLKTKPS</sequence>
<dbReference type="Proteomes" id="UP000435112">
    <property type="component" value="Unassembled WGS sequence"/>
</dbReference>
<protein>
    <submittedName>
        <fullName evidence="1">Uncharacterized protein</fullName>
    </submittedName>
</protein>
<accession>A0A6A3NHL0</accession>
<evidence type="ECO:0000313" key="2">
    <source>
        <dbReference type="Proteomes" id="UP000435112"/>
    </source>
</evidence>
<gene>
    <name evidence="1" type="ORF">PR002_g5270</name>
</gene>
<name>A0A6A3NHL0_9STRA</name>
<dbReference type="EMBL" id="QXFU01000222">
    <property type="protein sequence ID" value="KAE9039841.1"/>
    <property type="molecule type" value="Genomic_DNA"/>
</dbReference>
<dbReference type="OrthoDB" id="3344688at2759"/>
<proteinExistence type="predicted"/>
<comment type="caution">
    <text evidence="1">The sequence shown here is derived from an EMBL/GenBank/DDBJ whole genome shotgun (WGS) entry which is preliminary data.</text>
</comment>
<organism evidence="1 2">
    <name type="scientific">Phytophthora rubi</name>
    <dbReference type="NCBI Taxonomy" id="129364"/>
    <lineage>
        <taxon>Eukaryota</taxon>
        <taxon>Sar</taxon>
        <taxon>Stramenopiles</taxon>
        <taxon>Oomycota</taxon>
        <taxon>Peronosporomycetes</taxon>
        <taxon>Peronosporales</taxon>
        <taxon>Peronosporaceae</taxon>
        <taxon>Phytophthora</taxon>
    </lineage>
</organism>